<comment type="caution">
    <text evidence="1">The sequence shown here is derived from an EMBL/GenBank/DDBJ whole genome shotgun (WGS) entry which is preliminary data.</text>
</comment>
<protein>
    <submittedName>
        <fullName evidence="1">Uncharacterized protein</fullName>
    </submittedName>
</protein>
<dbReference type="EMBL" id="SMBH01000005">
    <property type="protein sequence ID" value="TCU16366.1"/>
    <property type="molecule type" value="Genomic_DNA"/>
</dbReference>
<accession>A0A4R3QE38</accession>
<dbReference type="RefSeq" id="WP_132562118.1">
    <property type="nucleotide sequence ID" value="NZ_SMBH01000005.1"/>
</dbReference>
<gene>
    <name evidence="1" type="ORF">EV132_105117</name>
</gene>
<reference evidence="1 2" key="1">
    <citation type="submission" date="2019-03" db="EMBL/GenBank/DDBJ databases">
        <title>Genomic Encyclopedia of Type Strains, Phase IV (KMG-V): Genome sequencing to study the core and pangenomes of soil and plant-associated prokaryotes.</title>
        <authorList>
            <person name="Whitman W."/>
        </authorList>
    </citation>
    <scope>NUCLEOTIDE SEQUENCE [LARGE SCALE GENOMIC DNA]</scope>
    <source>
        <strain evidence="1 2">Hc14</strain>
    </source>
</reference>
<dbReference type="InterPro" id="IPR049245">
    <property type="entry name" value="DUF6880"/>
</dbReference>
<dbReference type="Proteomes" id="UP000294576">
    <property type="component" value="Unassembled WGS sequence"/>
</dbReference>
<dbReference type="Pfam" id="PF21810">
    <property type="entry name" value="DUF6880"/>
    <property type="match status" value="1"/>
</dbReference>
<proteinExistence type="predicted"/>
<name>A0A4R3QE38_RHISU</name>
<dbReference type="AlphaFoldDB" id="A0A4R3QE38"/>
<organism evidence="1 2">
    <name type="scientific">Rhizobium sullae</name>
    <name type="common">Rhizobium hedysari</name>
    <dbReference type="NCBI Taxonomy" id="50338"/>
    <lineage>
        <taxon>Bacteria</taxon>
        <taxon>Pseudomonadati</taxon>
        <taxon>Pseudomonadota</taxon>
        <taxon>Alphaproteobacteria</taxon>
        <taxon>Hyphomicrobiales</taxon>
        <taxon>Rhizobiaceae</taxon>
        <taxon>Rhizobium/Agrobacterium group</taxon>
        <taxon>Rhizobium</taxon>
    </lineage>
</organism>
<sequence length="478" mass="53796">MSPKTTLNAKNLEVLGAERLAELLIEISTGSAATKRRLRIELAGKQSSAEVAREVTKRLSSIERSRSMINWRRVKALKSDLETQRHVIVDTIASSDPNEALEVMWRFMNLARSIFERCDDGNGTIVDVFQQACVDLGTMASAAKPDPRLLGEQTFRALQDNGHGQYDRLIENLSPALGVEGLDRLKALFDDWARTPVDTRAEAGRVVIGWGSSGPVYDDEFNLRHRDRTIRSALEQIADAQGDADAFIAQQSEQARSAPMIAAEIAQRLLKADRAGEALDAINRVEMKGRPSPFEWEEARLDVLEALGRRDEAQAFRWQCFEQSLNERHLRAFLKRLPDFDDLEAEENAFDYVSRFQDVHQALAFLVSWPALDKAAKLVRARAGELDGDHHELLTPASEHLQEKYPLAATIVLRAMIDFTLDRAKSSRHRYAARHLIECERLSMKISDFDTFASHPVYVAHLRGKHAKKTGFWTAAGQ</sequence>
<evidence type="ECO:0000313" key="1">
    <source>
        <dbReference type="EMBL" id="TCU16366.1"/>
    </source>
</evidence>
<evidence type="ECO:0000313" key="2">
    <source>
        <dbReference type="Proteomes" id="UP000294576"/>
    </source>
</evidence>